<dbReference type="PANTHER" id="PTHR47976">
    <property type="entry name" value="G-TYPE LECTIN S-RECEPTOR-LIKE SERINE/THREONINE-PROTEIN KINASE SD2-5"/>
    <property type="match status" value="1"/>
</dbReference>
<dbReference type="SUPFAM" id="SSF51110">
    <property type="entry name" value="alpha-D-mannose-specific plant lectins"/>
    <property type="match status" value="1"/>
</dbReference>
<organism evidence="5 6">
    <name type="scientific">Papaver somniferum</name>
    <name type="common">Opium poppy</name>
    <dbReference type="NCBI Taxonomy" id="3469"/>
    <lineage>
        <taxon>Eukaryota</taxon>
        <taxon>Viridiplantae</taxon>
        <taxon>Streptophyta</taxon>
        <taxon>Embryophyta</taxon>
        <taxon>Tracheophyta</taxon>
        <taxon>Spermatophyta</taxon>
        <taxon>Magnoliopsida</taxon>
        <taxon>Ranunculales</taxon>
        <taxon>Papaveraceae</taxon>
        <taxon>Papaveroideae</taxon>
        <taxon>Papaver</taxon>
    </lineage>
</organism>
<keyword evidence="1 3" id="KW-0732">Signal</keyword>
<accession>A0A4Y7KHA2</accession>
<dbReference type="Proteomes" id="UP000316621">
    <property type="component" value="Chromosome 8"/>
</dbReference>
<evidence type="ECO:0000313" key="6">
    <source>
        <dbReference type="Proteomes" id="UP000316621"/>
    </source>
</evidence>
<evidence type="ECO:0000256" key="3">
    <source>
        <dbReference type="SAM" id="SignalP"/>
    </source>
</evidence>
<sequence>MSFLLLLLPLLVVESSSFNDSNITANGTSSLSTFLNDSSFSGNIITSNSSISIFGDISSTYWPSSSDNFGFGFYQIACPSSSPHCPEKYVVGIRFLKSPSVPMVWTTNRYYSKPSSILLTDEGNFVVRMKPDDKEEPLIPNIQKPVAYAVMHENGNFVLYGSESQIVWQSFDYPTYTILGGQKLRSGVDLISGESRLSVQETNGSVAIHVQSSESVRVSVISDALEGSLKRPIFLTLNTTGDLYLVGSDGVLLKYLYRNKKHQGEGDYVYRATLYSDGYFDLYKERIDGNDHEKSSILLQSWPVHHMSTREKCLIAVKAFFGFVGLCFLLAICYSAVKAVWARLNRSPVS</sequence>
<evidence type="ECO:0000259" key="4">
    <source>
        <dbReference type="SMART" id="SM00108"/>
    </source>
</evidence>
<dbReference type="InterPro" id="IPR001480">
    <property type="entry name" value="Bulb-type_lectin_dom"/>
</dbReference>
<keyword evidence="6" id="KW-1185">Reference proteome</keyword>
<dbReference type="EMBL" id="CM010722">
    <property type="protein sequence ID" value="RZC72733.1"/>
    <property type="molecule type" value="Genomic_DNA"/>
</dbReference>
<evidence type="ECO:0000313" key="5">
    <source>
        <dbReference type="EMBL" id="RZC72733.1"/>
    </source>
</evidence>
<keyword evidence="2" id="KW-1133">Transmembrane helix</keyword>
<keyword evidence="2" id="KW-0812">Transmembrane</keyword>
<dbReference type="Gramene" id="RZC72733">
    <property type="protein sequence ID" value="RZC72733"/>
    <property type="gene ID" value="C5167_048209"/>
</dbReference>
<gene>
    <name evidence="5" type="ORF">C5167_048209</name>
</gene>
<dbReference type="Gene3D" id="2.90.10.10">
    <property type="entry name" value="Bulb-type lectin domain"/>
    <property type="match status" value="2"/>
</dbReference>
<dbReference type="SMART" id="SM00108">
    <property type="entry name" value="B_lectin"/>
    <property type="match status" value="1"/>
</dbReference>
<feature type="signal peptide" evidence="3">
    <location>
        <begin position="1"/>
        <end position="17"/>
    </location>
</feature>
<feature type="transmembrane region" description="Helical" evidence="2">
    <location>
        <begin position="315"/>
        <end position="337"/>
    </location>
</feature>
<feature type="domain" description="Bulb-type lectin" evidence="4">
    <location>
        <begin position="42"/>
        <end position="174"/>
    </location>
</feature>
<dbReference type="AlphaFoldDB" id="A0A4Y7KHA2"/>
<reference evidence="5 6" key="1">
    <citation type="journal article" date="2018" name="Science">
        <title>The opium poppy genome and morphinan production.</title>
        <authorList>
            <person name="Guo L."/>
            <person name="Winzer T."/>
            <person name="Yang X."/>
            <person name="Li Y."/>
            <person name="Ning Z."/>
            <person name="He Z."/>
            <person name="Teodor R."/>
            <person name="Lu Y."/>
            <person name="Bowser T.A."/>
            <person name="Graham I.A."/>
            <person name="Ye K."/>
        </authorList>
    </citation>
    <scope>NUCLEOTIDE SEQUENCE [LARGE SCALE GENOMIC DNA]</scope>
    <source>
        <strain evidence="6">cv. HN1</strain>
        <tissue evidence="5">Leaves</tissue>
    </source>
</reference>
<proteinExistence type="predicted"/>
<keyword evidence="2" id="KW-0472">Membrane</keyword>
<evidence type="ECO:0000256" key="1">
    <source>
        <dbReference type="ARBA" id="ARBA00022729"/>
    </source>
</evidence>
<evidence type="ECO:0000256" key="2">
    <source>
        <dbReference type="SAM" id="Phobius"/>
    </source>
</evidence>
<dbReference type="PANTHER" id="PTHR47976:SF27">
    <property type="entry name" value="RECEPTOR-LIKE SERINE_THREONINE-PROTEIN KINASE"/>
    <property type="match status" value="1"/>
</dbReference>
<dbReference type="Pfam" id="PF01453">
    <property type="entry name" value="B_lectin"/>
    <property type="match status" value="1"/>
</dbReference>
<feature type="chain" id="PRO_5021232314" description="Bulb-type lectin domain-containing protein" evidence="3">
    <location>
        <begin position="18"/>
        <end position="350"/>
    </location>
</feature>
<dbReference type="OMA" id="YAVMHEN"/>
<protein>
    <recommendedName>
        <fullName evidence="4">Bulb-type lectin domain-containing protein</fullName>
    </recommendedName>
</protein>
<name>A0A4Y7KHA2_PAPSO</name>
<dbReference type="InterPro" id="IPR036426">
    <property type="entry name" value="Bulb-type_lectin_dom_sf"/>
</dbReference>
<dbReference type="InterPro" id="IPR051343">
    <property type="entry name" value="G-type_lectin_kinases/EP1-like"/>
</dbReference>
<dbReference type="STRING" id="3469.A0A4Y7KHA2"/>